<reference evidence="2 3" key="1">
    <citation type="submission" date="2015-09" db="EMBL/GenBank/DDBJ databases">
        <title>Genome sequence of Oxobacter pfennigii DSM 3222.</title>
        <authorList>
            <person name="Poehlein A."/>
            <person name="Bengelsdorf F.R."/>
            <person name="Schiel-Bengelsdorf B."/>
            <person name="Duerre P."/>
            <person name="Daniel R."/>
        </authorList>
    </citation>
    <scope>NUCLEOTIDE SEQUENCE [LARGE SCALE GENOMIC DNA]</scope>
    <source>
        <strain evidence="2 3">DSM 3222</strain>
    </source>
</reference>
<comment type="caution">
    <text evidence="2">The sequence shown here is derived from an EMBL/GenBank/DDBJ whole genome shotgun (WGS) entry which is preliminary data.</text>
</comment>
<feature type="transmembrane region" description="Helical" evidence="1">
    <location>
        <begin position="40"/>
        <end position="61"/>
    </location>
</feature>
<keyword evidence="1" id="KW-1133">Transmembrane helix</keyword>
<gene>
    <name evidence="2" type="ORF">OXPF_41610</name>
</gene>
<accession>A0A0N8NSL6</accession>
<feature type="transmembrane region" description="Helical" evidence="1">
    <location>
        <begin position="91"/>
        <end position="107"/>
    </location>
</feature>
<dbReference type="EMBL" id="LKET01000068">
    <property type="protein sequence ID" value="KPU42376.1"/>
    <property type="molecule type" value="Genomic_DNA"/>
</dbReference>
<feature type="transmembrane region" description="Helical" evidence="1">
    <location>
        <begin position="119"/>
        <end position="143"/>
    </location>
</feature>
<evidence type="ECO:0000256" key="1">
    <source>
        <dbReference type="SAM" id="Phobius"/>
    </source>
</evidence>
<dbReference type="Pfam" id="PF05857">
    <property type="entry name" value="TraX"/>
    <property type="match status" value="1"/>
</dbReference>
<sequence length="213" mass="24921">MEYRAAAKGEAKNDTLKFIAIITMLIDHIGYVFFPNLIFLRIIGRISFPIFAYNMTIGYINTGNLKKYMMRLLGFGVIAQIPYIYFAPGKINVMFTLLFGLYAIYFIDKKKYFFVPAPLLIALLVPVEYGIYGVSVIILFYVFRDNKLFMRLSFVAATAIYVFYYRSSVQAFCVLSLIFILKKWKLNISISKYFFYIFYPLHIIIILLIKNYL</sequence>
<feature type="transmembrane region" description="Helical" evidence="1">
    <location>
        <begin position="16"/>
        <end position="34"/>
    </location>
</feature>
<dbReference type="STRING" id="36849.OXPF_41610"/>
<evidence type="ECO:0000313" key="2">
    <source>
        <dbReference type="EMBL" id="KPU42376.1"/>
    </source>
</evidence>
<feature type="transmembrane region" description="Helical" evidence="1">
    <location>
        <begin position="193"/>
        <end position="212"/>
    </location>
</feature>
<protein>
    <submittedName>
        <fullName evidence="2">TraX protein</fullName>
    </submittedName>
</protein>
<name>A0A0N8NSL6_9CLOT</name>
<feature type="transmembrane region" description="Helical" evidence="1">
    <location>
        <begin position="163"/>
        <end position="181"/>
    </location>
</feature>
<dbReference type="AlphaFoldDB" id="A0A0N8NSL6"/>
<dbReference type="Proteomes" id="UP000050326">
    <property type="component" value="Unassembled WGS sequence"/>
</dbReference>
<evidence type="ECO:0000313" key="3">
    <source>
        <dbReference type="Proteomes" id="UP000050326"/>
    </source>
</evidence>
<organism evidence="2 3">
    <name type="scientific">Oxobacter pfennigii</name>
    <dbReference type="NCBI Taxonomy" id="36849"/>
    <lineage>
        <taxon>Bacteria</taxon>
        <taxon>Bacillati</taxon>
        <taxon>Bacillota</taxon>
        <taxon>Clostridia</taxon>
        <taxon>Eubacteriales</taxon>
        <taxon>Clostridiaceae</taxon>
        <taxon>Oxobacter</taxon>
    </lineage>
</organism>
<keyword evidence="3" id="KW-1185">Reference proteome</keyword>
<keyword evidence="1" id="KW-0812">Transmembrane</keyword>
<dbReference type="InterPro" id="IPR008875">
    <property type="entry name" value="TraX"/>
</dbReference>
<keyword evidence="1" id="KW-0472">Membrane</keyword>
<proteinExistence type="predicted"/>